<dbReference type="EMBL" id="CAADGH010000158">
    <property type="protein sequence ID" value="VFK77539.1"/>
    <property type="molecule type" value="Genomic_DNA"/>
</dbReference>
<dbReference type="Gene3D" id="3.30.2310.20">
    <property type="entry name" value="RelE-like"/>
    <property type="match status" value="1"/>
</dbReference>
<dbReference type="EMBL" id="CAADFQ010000158">
    <property type="protein sequence ID" value="VFK35893.1"/>
    <property type="molecule type" value="Genomic_DNA"/>
</dbReference>
<proteinExistence type="predicted"/>
<dbReference type="EMBL" id="CAADFO010000134">
    <property type="protein sequence ID" value="VFK32997.1"/>
    <property type="molecule type" value="Genomic_DNA"/>
</dbReference>
<sequence>MDMDIRFQNKKREKELGTVQGQKKLGAKRAQLLRRRLDLLLSAETLADLWPPYSGPSRCHELAQEKRGGQKRLSVDLDHPYRLIFAPDHKPFPVRGDGGLDWFQVTAIKILSVEDTHD</sequence>
<evidence type="ECO:0000313" key="2">
    <source>
        <dbReference type="EMBL" id="VFK35893.1"/>
    </source>
</evidence>
<dbReference type="AlphaFoldDB" id="A0A450XUU0"/>
<organism evidence="1">
    <name type="scientific">Candidatus Kentrum sp. MB</name>
    <dbReference type="NCBI Taxonomy" id="2138164"/>
    <lineage>
        <taxon>Bacteria</taxon>
        <taxon>Pseudomonadati</taxon>
        <taxon>Pseudomonadota</taxon>
        <taxon>Gammaproteobacteria</taxon>
        <taxon>Candidatus Kentrum</taxon>
    </lineage>
</organism>
<protein>
    <submittedName>
        <fullName evidence="1">Proteic killer suppression protein</fullName>
    </submittedName>
</protein>
<dbReference type="InterPro" id="IPR035093">
    <property type="entry name" value="RelE/ParE_toxin_dom_sf"/>
</dbReference>
<evidence type="ECO:0000313" key="1">
    <source>
        <dbReference type="EMBL" id="VFK32997.1"/>
    </source>
</evidence>
<evidence type="ECO:0000313" key="3">
    <source>
        <dbReference type="EMBL" id="VFK77539.1"/>
    </source>
</evidence>
<name>A0A450XUU0_9GAMM</name>
<accession>A0A450XUU0</accession>
<reference evidence="1" key="1">
    <citation type="submission" date="2019-02" db="EMBL/GenBank/DDBJ databases">
        <authorList>
            <person name="Gruber-Vodicka R. H."/>
            <person name="Seah K. B. B."/>
        </authorList>
    </citation>
    <scope>NUCLEOTIDE SEQUENCE</scope>
    <source>
        <strain evidence="1">BECK_BZ197</strain>
        <strain evidence="3">BECK_BZ198</strain>
        <strain evidence="2">BECK_BZ199</strain>
    </source>
</reference>
<gene>
    <name evidence="1" type="ORF">BECKMB1821G_GA0114241_11343</name>
    <name evidence="3" type="ORF">BECKMB1821H_GA0114242_11583</name>
    <name evidence="2" type="ORF">BECKMB1821I_GA0114274_11583</name>
</gene>